<sequence length="46" mass="5440">MQIFDRSISLVMDLNAQIFDHSTLSARELPRDLNVQCCWQENCREI</sequence>
<accession>A0A6C0CC02</accession>
<dbReference type="EMBL" id="MN739362">
    <property type="protein sequence ID" value="QHT01044.1"/>
    <property type="molecule type" value="Genomic_DNA"/>
</dbReference>
<proteinExistence type="predicted"/>
<dbReference type="AlphaFoldDB" id="A0A6C0CC02"/>
<name>A0A6C0CC02_9ZZZZ</name>
<organism evidence="1">
    <name type="scientific">viral metagenome</name>
    <dbReference type="NCBI Taxonomy" id="1070528"/>
    <lineage>
        <taxon>unclassified sequences</taxon>
        <taxon>metagenomes</taxon>
        <taxon>organismal metagenomes</taxon>
    </lineage>
</organism>
<evidence type="ECO:0000313" key="1">
    <source>
        <dbReference type="EMBL" id="QHT01044.1"/>
    </source>
</evidence>
<reference evidence="1" key="1">
    <citation type="journal article" date="2020" name="Nature">
        <title>Giant virus diversity and host interactions through global metagenomics.</title>
        <authorList>
            <person name="Schulz F."/>
            <person name="Roux S."/>
            <person name="Paez-Espino D."/>
            <person name="Jungbluth S."/>
            <person name="Walsh D.A."/>
            <person name="Denef V.J."/>
            <person name="McMahon K.D."/>
            <person name="Konstantinidis K.T."/>
            <person name="Eloe-Fadrosh E.A."/>
            <person name="Kyrpides N.C."/>
            <person name="Woyke T."/>
        </authorList>
    </citation>
    <scope>NUCLEOTIDE SEQUENCE</scope>
    <source>
        <strain evidence="1">GVMAG-M-3300020192-26</strain>
    </source>
</reference>
<protein>
    <submittedName>
        <fullName evidence="1">Uncharacterized protein</fullName>
    </submittedName>
</protein>